<dbReference type="RefSeq" id="WP_033100873.1">
    <property type="nucleotide sequence ID" value="NZ_JACEIP010000013.1"/>
</dbReference>
<evidence type="ECO:0000256" key="1">
    <source>
        <dbReference type="SAM" id="Phobius"/>
    </source>
</evidence>
<sequence length="270" mass="30789">MLTKITKMEIRRAFFRRQALVAFLIMSAFFIQGFEAYRPGPLVPVTANHNFYFAFLYAHGNGASGLLPLVFALIVSLAAGDSLAWDKKSGFIQYVLMRTSYKTYIVGKMVSASVVSFVFVFISELFCFVLAAIQFPNISDINKIHSSFIPKYAGSLFIDHPFLYILLIIFNSALSAVFISMVSVFVSTTVKNIYIVVATPWLLFILLHFVLYSINLTRYAPLDLVGAYILNHFSYRTLEIPFIWIVLSIVFYTLTYFFFARNFKARVYNG</sequence>
<dbReference type="Proteomes" id="UP000530514">
    <property type="component" value="Unassembled WGS sequence"/>
</dbReference>
<organism evidence="2 3">
    <name type="scientific">Thermoactinomyces daqus</name>
    <dbReference type="NCBI Taxonomy" id="1329516"/>
    <lineage>
        <taxon>Bacteria</taxon>
        <taxon>Bacillati</taxon>
        <taxon>Bacillota</taxon>
        <taxon>Bacilli</taxon>
        <taxon>Bacillales</taxon>
        <taxon>Thermoactinomycetaceae</taxon>
        <taxon>Thermoactinomyces</taxon>
    </lineage>
</organism>
<reference evidence="2 3" key="1">
    <citation type="submission" date="2020-07" db="EMBL/GenBank/DDBJ databases">
        <authorList>
            <person name="Feng H."/>
        </authorList>
    </citation>
    <scope>NUCLEOTIDE SEQUENCE [LARGE SCALE GENOMIC DNA]</scope>
    <source>
        <strain evidence="3">s-11</strain>
    </source>
</reference>
<feature type="transmembrane region" description="Helical" evidence="1">
    <location>
        <begin position="193"/>
        <end position="214"/>
    </location>
</feature>
<feature type="transmembrane region" description="Helical" evidence="1">
    <location>
        <begin position="105"/>
        <end position="133"/>
    </location>
</feature>
<name>A0A7W1XAW3_9BACL</name>
<feature type="transmembrane region" description="Helical" evidence="1">
    <location>
        <begin position="240"/>
        <end position="259"/>
    </location>
</feature>
<dbReference type="EMBL" id="JACEIP010000013">
    <property type="protein sequence ID" value="MBA4543219.1"/>
    <property type="molecule type" value="Genomic_DNA"/>
</dbReference>
<comment type="caution">
    <text evidence="2">The sequence shown here is derived from an EMBL/GenBank/DDBJ whole genome shotgun (WGS) entry which is preliminary data.</text>
</comment>
<dbReference type="AlphaFoldDB" id="A0A7W1XAW3"/>
<feature type="transmembrane region" description="Helical" evidence="1">
    <location>
        <begin position="60"/>
        <end position="84"/>
    </location>
</feature>
<keyword evidence="1" id="KW-0812">Transmembrane</keyword>
<gene>
    <name evidence="2" type="ORF">H1164_09945</name>
</gene>
<protein>
    <submittedName>
        <fullName evidence="2">Sulfate permease</fullName>
    </submittedName>
</protein>
<keyword evidence="1" id="KW-1133">Transmembrane helix</keyword>
<proteinExistence type="predicted"/>
<accession>A0A7W1XAW3</accession>
<feature type="transmembrane region" description="Helical" evidence="1">
    <location>
        <begin position="162"/>
        <end position="186"/>
    </location>
</feature>
<keyword evidence="1" id="KW-0472">Membrane</keyword>
<evidence type="ECO:0000313" key="3">
    <source>
        <dbReference type="Proteomes" id="UP000530514"/>
    </source>
</evidence>
<dbReference type="OrthoDB" id="2989308at2"/>
<keyword evidence="3" id="KW-1185">Reference proteome</keyword>
<evidence type="ECO:0000313" key="2">
    <source>
        <dbReference type="EMBL" id="MBA4543219.1"/>
    </source>
</evidence>